<dbReference type="InterPro" id="IPR015421">
    <property type="entry name" value="PyrdxlP-dep_Trfase_major"/>
</dbReference>
<accession>A0A1X2FCX0</accession>
<dbReference type="GO" id="GO:0030170">
    <property type="term" value="F:pyridoxal phosphate binding"/>
    <property type="evidence" value="ECO:0007669"/>
    <property type="project" value="InterPro"/>
</dbReference>
<dbReference type="InterPro" id="IPR015422">
    <property type="entry name" value="PyrdxlP-dep_Trfase_small"/>
</dbReference>
<dbReference type="GO" id="GO:0008483">
    <property type="term" value="F:transaminase activity"/>
    <property type="evidence" value="ECO:0007669"/>
    <property type="project" value="UniProtKB-KW"/>
</dbReference>
<evidence type="ECO:0000256" key="1">
    <source>
        <dbReference type="ARBA" id="ARBA00001933"/>
    </source>
</evidence>
<dbReference type="EMBL" id="LQPW01000013">
    <property type="protein sequence ID" value="ORX16227.1"/>
    <property type="molecule type" value="Genomic_DNA"/>
</dbReference>
<comment type="caution">
    <text evidence="7">The sequence shown here is derived from an EMBL/GenBank/DDBJ whole genome shotgun (WGS) entry which is preliminary data.</text>
</comment>
<evidence type="ECO:0000313" key="7">
    <source>
        <dbReference type="EMBL" id="ORX16227.1"/>
    </source>
</evidence>
<keyword evidence="2 7" id="KW-0032">Aminotransferase</keyword>
<dbReference type="InterPro" id="IPR015424">
    <property type="entry name" value="PyrdxlP-dep_Trfase"/>
</dbReference>
<dbReference type="InterPro" id="IPR001917">
    <property type="entry name" value="Aminotrans_II_pyridoxalP_BS"/>
</dbReference>
<dbReference type="PANTHER" id="PTHR43643">
    <property type="entry name" value="HISTIDINOL-PHOSPHATE AMINOTRANSFERASE 2"/>
    <property type="match status" value="1"/>
</dbReference>
<name>A0A1X2FCX0_MYCSZ</name>
<gene>
    <name evidence="7" type="ORF">AWC27_01145</name>
</gene>
<evidence type="ECO:0000256" key="3">
    <source>
        <dbReference type="ARBA" id="ARBA00022679"/>
    </source>
</evidence>
<dbReference type="AlphaFoldDB" id="A0A1X2FCX0"/>
<dbReference type="InterPro" id="IPR004839">
    <property type="entry name" value="Aminotransferase_I/II_large"/>
</dbReference>
<proteinExistence type="inferred from homology"/>
<dbReference type="Gene3D" id="3.40.640.10">
    <property type="entry name" value="Type I PLP-dependent aspartate aminotransferase-like (Major domain)"/>
    <property type="match status" value="1"/>
</dbReference>
<keyword evidence="3 7" id="KW-0808">Transferase</keyword>
<dbReference type="SUPFAM" id="SSF53383">
    <property type="entry name" value="PLP-dependent transferases"/>
    <property type="match status" value="1"/>
</dbReference>
<dbReference type="Gene3D" id="3.90.1150.10">
    <property type="entry name" value="Aspartate Aminotransferase, domain 1"/>
    <property type="match status" value="1"/>
</dbReference>
<dbReference type="PANTHER" id="PTHR43643:SF3">
    <property type="entry name" value="HISTIDINOL-PHOSPHATE AMINOTRANSFERASE"/>
    <property type="match status" value="1"/>
</dbReference>
<keyword evidence="8" id="KW-1185">Reference proteome</keyword>
<sequence>MAVADSCRYELGLSENPFPPLPSVRSAIDEAMARANRYPEFLPQRLAQIIASHIDVHQDQVIVGAGATGVAMQIIDSVTRRGDEMIYATPTFDGYAIISRILGTTPVTVPLDTLGRQDLAAMAAAQTSQTGVIVVCRPHNPTGTIVESAELEDFLSRVSRHVTVILDEAYVEFLEGQDAIDARAIVSKYPNVLVLRTFSKAYGLAGLRIGYAFGAAELAGRVRARQVPFALGVVAEAAVQASYRAESELAARVRTIVKERDDLRNALVESGIPVPRSHANFLYLPCAGVAEILSRANIGVKAYRDGAARLAIGDRPAMRAVLRALRIR</sequence>
<dbReference type="Proteomes" id="UP000193317">
    <property type="component" value="Unassembled WGS sequence"/>
</dbReference>
<evidence type="ECO:0000313" key="8">
    <source>
        <dbReference type="Proteomes" id="UP000193317"/>
    </source>
</evidence>
<dbReference type="InterPro" id="IPR050106">
    <property type="entry name" value="HistidinolP_aminotransfase"/>
</dbReference>
<feature type="domain" description="Aminotransferase class I/classII large" evidence="6">
    <location>
        <begin position="11"/>
        <end position="284"/>
    </location>
</feature>
<comment type="cofactor">
    <cofactor evidence="1 5">
        <name>pyridoxal 5'-phosphate</name>
        <dbReference type="ChEBI" id="CHEBI:597326"/>
    </cofactor>
</comment>
<evidence type="ECO:0000256" key="4">
    <source>
        <dbReference type="ARBA" id="ARBA00022898"/>
    </source>
</evidence>
<keyword evidence="4 5" id="KW-0663">Pyridoxal phosphate</keyword>
<reference evidence="7 8" key="1">
    <citation type="submission" date="2016-01" db="EMBL/GenBank/DDBJ databases">
        <title>The new phylogeny of the genus Mycobacterium.</title>
        <authorList>
            <person name="Tarcisio F."/>
            <person name="Conor M."/>
            <person name="Antonella G."/>
            <person name="Elisabetta G."/>
            <person name="Giulia F.S."/>
            <person name="Sara T."/>
            <person name="Anna F."/>
            <person name="Clotilde B."/>
            <person name="Roberto B."/>
            <person name="Veronica D.S."/>
            <person name="Fabio R."/>
            <person name="Monica P."/>
            <person name="Olivier J."/>
            <person name="Enrico T."/>
            <person name="Nicola S."/>
        </authorList>
    </citation>
    <scope>NUCLEOTIDE SEQUENCE [LARGE SCALE GENOMIC DNA]</scope>
    <source>
        <strain evidence="7 8">DSM 44166</strain>
    </source>
</reference>
<protein>
    <submittedName>
        <fullName evidence="7">Aminotransferase</fullName>
    </submittedName>
</protein>
<organism evidence="7 8">
    <name type="scientific">Mycobacterium szulgai</name>
    <dbReference type="NCBI Taxonomy" id="1787"/>
    <lineage>
        <taxon>Bacteria</taxon>
        <taxon>Bacillati</taxon>
        <taxon>Actinomycetota</taxon>
        <taxon>Actinomycetes</taxon>
        <taxon>Mycobacteriales</taxon>
        <taxon>Mycobacteriaceae</taxon>
        <taxon>Mycobacterium</taxon>
    </lineage>
</organism>
<evidence type="ECO:0000259" key="6">
    <source>
        <dbReference type="Pfam" id="PF00155"/>
    </source>
</evidence>
<dbReference type="OrthoDB" id="9809616at2"/>
<dbReference type="Pfam" id="PF00155">
    <property type="entry name" value="Aminotran_1_2"/>
    <property type="match status" value="1"/>
</dbReference>
<evidence type="ECO:0000256" key="5">
    <source>
        <dbReference type="RuleBase" id="RU003693"/>
    </source>
</evidence>
<evidence type="ECO:0000256" key="2">
    <source>
        <dbReference type="ARBA" id="ARBA00022576"/>
    </source>
</evidence>
<dbReference type="RefSeq" id="WP_085669160.1">
    <property type="nucleotide sequence ID" value="NZ_LQPW01000013.1"/>
</dbReference>
<comment type="similarity">
    <text evidence="5">Belongs to the class-II pyridoxal-phosphate-dependent aminotransferase family.</text>
</comment>
<dbReference type="PROSITE" id="PS00599">
    <property type="entry name" value="AA_TRANSFER_CLASS_2"/>
    <property type="match status" value="1"/>
</dbReference>
<dbReference type="CDD" id="cd00609">
    <property type="entry name" value="AAT_like"/>
    <property type="match status" value="1"/>
</dbReference>